<evidence type="ECO:0000259" key="1">
    <source>
        <dbReference type="Pfam" id="PF13439"/>
    </source>
</evidence>
<dbReference type="EC" id="2.4.-.-" evidence="2"/>
<accession>A0ABV0DB10</accession>
<protein>
    <submittedName>
        <fullName evidence="2">Glycosyltransferase</fullName>
        <ecNumber evidence="2">2.4.-.-</ecNumber>
    </submittedName>
</protein>
<name>A0ABV0DB10_9PSED</name>
<organism evidence="2 3">
    <name type="scientific">Pseudomonas sichuanensis</name>
    <dbReference type="NCBI Taxonomy" id="2213015"/>
    <lineage>
        <taxon>Bacteria</taxon>
        <taxon>Pseudomonadati</taxon>
        <taxon>Pseudomonadota</taxon>
        <taxon>Gammaproteobacteria</taxon>
        <taxon>Pseudomonadales</taxon>
        <taxon>Pseudomonadaceae</taxon>
        <taxon>Pseudomonas</taxon>
    </lineage>
</organism>
<dbReference type="SUPFAM" id="SSF53756">
    <property type="entry name" value="UDP-Glycosyltransferase/glycogen phosphorylase"/>
    <property type="match status" value="1"/>
</dbReference>
<gene>
    <name evidence="2" type="ORF">ABFE88_04640</name>
</gene>
<keyword evidence="3" id="KW-1185">Reference proteome</keyword>
<dbReference type="EMBL" id="JBDLYL010000004">
    <property type="protein sequence ID" value="MEN8638945.1"/>
    <property type="molecule type" value="Genomic_DNA"/>
</dbReference>
<sequence length="374" mass="41953">MKRILIISFSAIHSDPRVMRQVRLLEGDHRLTVAGYGPRPDADIQFVALERSPARIARKAFWAAKLMLGAFDSYYWNQQQVRSAIAQLGAEKFDLVIANDVSSAPLAFRLAGEAPVMVDAHEYSPREFEDKRLWRMLFGRYINDLCARYLPRAASMTTVCRGIADEYARVYGVKPLVIHNAPVHQHLAPTPVVEGRIRLIHHGAAIRSRHLAVMIEMMGYLDQRFSLDFMLMDSDPAYLLELREAAKGDPRIRFIPPVPMPEICQHLNGYDMGVFLLPPVNFNYEHALPNKFFEFVQACLGVAIGPSPEMANLLRAYECGVVADSFAARSLAASLQQLDTEAVTAFKQASHAAAAELNYERDGERLLSEVARLA</sequence>
<dbReference type="GO" id="GO:0016757">
    <property type="term" value="F:glycosyltransferase activity"/>
    <property type="evidence" value="ECO:0007669"/>
    <property type="project" value="UniProtKB-KW"/>
</dbReference>
<reference evidence="2 3" key="1">
    <citation type="submission" date="2024-05" db="EMBL/GenBank/DDBJ databases">
        <title>Sequence of Lycoming College course isolates.</title>
        <authorList>
            <person name="Reigle C.A."/>
            <person name="Newman J.D."/>
        </authorList>
    </citation>
    <scope>NUCLEOTIDE SEQUENCE [LARGE SCALE GENOMIC DNA]</scope>
    <source>
        <strain evidence="2 3">CAR-09</strain>
    </source>
</reference>
<proteinExistence type="predicted"/>
<evidence type="ECO:0000313" key="2">
    <source>
        <dbReference type="EMBL" id="MEN8638945.1"/>
    </source>
</evidence>
<keyword evidence="2" id="KW-0328">Glycosyltransferase</keyword>
<evidence type="ECO:0000313" key="3">
    <source>
        <dbReference type="Proteomes" id="UP001424532"/>
    </source>
</evidence>
<dbReference type="Gene3D" id="3.40.50.2000">
    <property type="entry name" value="Glycogen Phosphorylase B"/>
    <property type="match status" value="2"/>
</dbReference>
<feature type="domain" description="Glycosyltransferase subfamily 4-like N-terminal" evidence="1">
    <location>
        <begin position="62"/>
        <end position="180"/>
    </location>
</feature>
<dbReference type="Proteomes" id="UP001424532">
    <property type="component" value="Unassembled WGS sequence"/>
</dbReference>
<dbReference type="Pfam" id="PF13439">
    <property type="entry name" value="Glyco_transf_4"/>
    <property type="match status" value="1"/>
</dbReference>
<keyword evidence="2" id="KW-0808">Transferase</keyword>
<dbReference type="RefSeq" id="WP_347149088.1">
    <property type="nucleotide sequence ID" value="NZ_JBDLYL010000004.1"/>
</dbReference>
<dbReference type="InterPro" id="IPR028098">
    <property type="entry name" value="Glyco_trans_4-like_N"/>
</dbReference>
<comment type="caution">
    <text evidence="2">The sequence shown here is derived from an EMBL/GenBank/DDBJ whole genome shotgun (WGS) entry which is preliminary data.</text>
</comment>